<feature type="transmembrane region" description="Helical" evidence="2">
    <location>
        <begin position="218"/>
        <end position="239"/>
    </location>
</feature>
<gene>
    <name evidence="3" type="ORF">RM531_09905</name>
</gene>
<feature type="transmembrane region" description="Helical" evidence="2">
    <location>
        <begin position="365"/>
        <end position="385"/>
    </location>
</feature>
<comment type="caution">
    <text evidence="3">The sequence shown here is derived from an EMBL/GenBank/DDBJ whole genome shotgun (WGS) entry which is preliminary data.</text>
</comment>
<dbReference type="PANTHER" id="PTHR34219">
    <property type="entry name" value="IRON-REGULATED INNER MEMBRANE PROTEIN-RELATED"/>
    <property type="match status" value="1"/>
</dbReference>
<accession>A0ABU3B8J6</accession>
<dbReference type="RefSeq" id="WP_311658992.1">
    <property type="nucleotide sequence ID" value="NZ_JAVRHY010000008.1"/>
</dbReference>
<dbReference type="InterPro" id="IPR005625">
    <property type="entry name" value="PepSY-ass_TM"/>
</dbReference>
<keyword evidence="2" id="KW-0472">Membrane</keyword>
<evidence type="ECO:0000313" key="4">
    <source>
        <dbReference type="Proteomes" id="UP001259982"/>
    </source>
</evidence>
<organism evidence="3 4">
    <name type="scientific">Spectribacter acetivorans</name>
    <dbReference type="NCBI Taxonomy" id="3075603"/>
    <lineage>
        <taxon>Bacteria</taxon>
        <taxon>Pseudomonadati</taxon>
        <taxon>Pseudomonadota</taxon>
        <taxon>Gammaproteobacteria</taxon>
        <taxon>Salinisphaerales</taxon>
        <taxon>Salinisphaeraceae</taxon>
        <taxon>Spectribacter</taxon>
    </lineage>
</organism>
<evidence type="ECO:0000256" key="2">
    <source>
        <dbReference type="SAM" id="Phobius"/>
    </source>
</evidence>
<feature type="region of interest" description="Disordered" evidence="1">
    <location>
        <begin position="1"/>
        <end position="24"/>
    </location>
</feature>
<sequence>MSTDTPRGRQAGPCLRPPDPQTAKSDRAIRGGLWFSLHRWASLPLWILLFFVCVTGTLATVSHEITWLINPDVRASQGETAAHVGYDRIAGAVTDRWPQAAIHFIQESEPYLATRVSVSLPEGGHATVYVNPYSGEIQGLSRGVTFPDFMRALHGWLLVPWHNGRSWGYYLVGLLALPLLFSLVTALVVDKRFWRSFYRPYIRTRLTRRIFWSDLHRVIGTWSIWFVAVIGLTGGFYFVQGVLWDNNIAVLPPAPMIEREALPVVEGGAPEQVGIDTAVARARDAIPGLDLRWISLPESGYHHTEVYGQAGFPLQSDFSVAAFINPYTGELGGSRDVGDMTALMWLEGLTDPLHFGDFAGLISKLIWFIFGAVLSLMIFSGMLVWHKRTAPVKARAPRRAADAGLAAGTE</sequence>
<dbReference type="EMBL" id="JAVRHY010000008">
    <property type="protein sequence ID" value="MDT0618786.1"/>
    <property type="molecule type" value="Genomic_DNA"/>
</dbReference>
<keyword evidence="4" id="KW-1185">Reference proteome</keyword>
<dbReference type="Proteomes" id="UP001259982">
    <property type="component" value="Unassembled WGS sequence"/>
</dbReference>
<feature type="transmembrane region" description="Helical" evidence="2">
    <location>
        <begin position="40"/>
        <end position="61"/>
    </location>
</feature>
<feature type="transmembrane region" description="Helical" evidence="2">
    <location>
        <begin position="167"/>
        <end position="189"/>
    </location>
</feature>
<keyword evidence="2" id="KW-1133">Transmembrane helix</keyword>
<proteinExistence type="predicted"/>
<evidence type="ECO:0000256" key="1">
    <source>
        <dbReference type="SAM" id="MobiDB-lite"/>
    </source>
</evidence>
<keyword evidence="2" id="KW-0812">Transmembrane</keyword>
<name>A0ABU3B8J6_9GAMM</name>
<dbReference type="Pfam" id="PF03929">
    <property type="entry name" value="PepSY_TM"/>
    <property type="match status" value="1"/>
</dbReference>
<reference evidence="3 4" key="1">
    <citation type="submission" date="2023-09" db="EMBL/GenBank/DDBJ databases">
        <authorList>
            <person name="Rey-Velasco X."/>
        </authorList>
    </citation>
    <scope>NUCLEOTIDE SEQUENCE [LARGE SCALE GENOMIC DNA]</scope>
    <source>
        <strain evidence="3 4">P385</strain>
    </source>
</reference>
<protein>
    <submittedName>
        <fullName evidence="3">PepSY-associated TM helix domain-containing protein</fullName>
    </submittedName>
</protein>
<dbReference type="PANTHER" id="PTHR34219:SF8">
    <property type="entry name" value="PEPSY DOMAIN-CONTAINING PROTEIN"/>
    <property type="match status" value="1"/>
</dbReference>
<evidence type="ECO:0000313" key="3">
    <source>
        <dbReference type="EMBL" id="MDT0618786.1"/>
    </source>
</evidence>